<sequence>MKKMKSINMPSLISLMNGNRLEDILKQIAEENGINYKNSSPLSGGDINEVYLLEGQSEKFVVKLNNASRFPGMFDAEKFGLEKLAEPKVIDIPIPFSTGIANEMAYLILEHKDSAQRNAKFWESFGEQMAELHKTTAQNFGLEKDNYIGSLPQYNESKDSAAEFYINMRLQPQIKMAEEKGFHLNVSDSFFKNCELLIPDERPSLVHGDLWNGNYLVNSEGLPCLIDPAIAFAPREMDLGMMKLFGGFNDRIFQVYNEVFPLESDWEKRIPLWQLYYLLVHLNIFGAGYRSQVTSIIKSFS</sequence>
<evidence type="ECO:0000256" key="2">
    <source>
        <dbReference type="PIRNR" id="PIRNR006221"/>
    </source>
</evidence>
<organism evidence="3 4">
    <name type="scientific">Gramella jeungdoensis</name>
    <dbReference type="NCBI Taxonomy" id="708091"/>
    <lineage>
        <taxon>Bacteria</taxon>
        <taxon>Pseudomonadati</taxon>
        <taxon>Bacteroidota</taxon>
        <taxon>Flavobacteriia</taxon>
        <taxon>Flavobacteriales</taxon>
        <taxon>Flavobacteriaceae</taxon>
        <taxon>Christiangramia</taxon>
    </lineage>
</organism>
<evidence type="ECO:0000256" key="1">
    <source>
        <dbReference type="ARBA" id="ARBA00009460"/>
    </source>
</evidence>
<accession>A0ABT0YZQ1</accession>
<dbReference type="GO" id="GO:0016301">
    <property type="term" value="F:kinase activity"/>
    <property type="evidence" value="ECO:0007669"/>
    <property type="project" value="UniProtKB-KW"/>
</dbReference>
<keyword evidence="2" id="KW-0808">Transferase</keyword>
<evidence type="ECO:0000313" key="4">
    <source>
        <dbReference type="Proteomes" id="UP001155077"/>
    </source>
</evidence>
<dbReference type="Pfam" id="PF03881">
    <property type="entry name" value="Fructosamin_kin"/>
    <property type="match status" value="1"/>
</dbReference>
<dbReference type="InterPro" id="IPR011009">
    <property type="entry name" value="Kinase-like_dom_sf"/>
</dbReference>
<dbReference type="Gene3D" id="3.90.1200.10">
    <property type="match status" value="1"/>
</dbReference>
<reference evidence="3" key="1">
    <citation type="submission" date="2022-06" db="EMBL/GenBank/DDBJ databases">
        <title>Gramella sediminis sp. nov., isolated from deep-sea sediment of the Indian Ocean.</title>
        <authorList>
            <person name="Yang L."/>
        </authorList>
    </citation>
    <scope>NUCLEOTIDE SEQUENCE</scope>
    <source>
        <strain evidence="3">HMD3159</strain>
    </source>
</reference>
<comment type="similarity">
    <text evidence="1 2">Belongs to the fructosamine kinase family.</text>
</comment>
<dbReference type="Proteomes" id="UP001155077">
    <property type="component" value="Unassembled WGS sequence"/>
</dbReference>
<comment type="caution">
    <text evidence="3">The sequence shown here is derived from an EMBL/GenBank/DDBJ whole genome shotgun (WGS) entry which is preliminary data.</text>
</comment>
<dbReference type="PIRSF" id="PIRSF006221">
    <property type="entry name" value="Ketosamine-3-kinase"/>
    <property type="match status" value="1"/>
</dbReference>
<protein>
    <submittedName>
        <fullName evidence="3">Fructosamine kinase family protein</fullName>
    </submittedName>
</protein>
<gene>
    <name evidence="3" type="ORF">NE848_06090</name>
</gene>
<dbReference type="InterPro" id="IPR016477">
    <property type="entry name" value="Fructo-/Ketosamine-3-kinase"/>
</dbReference>
<keyword evidence="2 3" id="KW-0418">Kinase</keyword>
<dbReference type="PANTHER" id="PTHR12149:SF8">
    <property type="entry name" value="PROTEIN-RIBULOSAMINE 3-KINASE"/>
    <property type="match status" value="1"/>
</dbReference>
<keyword evidence="4" id="KW-1185">Reference proteome</keyword>
<dbReference type="RefSeq" id="WP_252111484.1">
    <property type="nucleotide sequence ID" value="NZ_JAMSCK010000002.1"/>
</dbReference>
<dbReference type="PANTHER" id="PTHR12149">
    <property type="entry name" value="FRUCTOSAMINE 3 KINASE-RELATED PROTEIN"/>
    <property type="match status" value="1"/>
</dbReference>
<dbReference type="EMBL" id="JAMSCK010000002">
    <property type="protein sequence ID" value="MCM8568939.1"/>
    <property type="molecule type" value="Genomic_DNA"/>
</dbReference>
<proteinExistence type="inferred from homology"/>
<dbReference type="Gene3D" id="3.30.200.20">
    <property type="entry name" value="Phosphorylase Kinase, domain 1"/>
    <property type="match status" value="1"/>
</dbReference>
<evidence type="ECO:0000313" key="3">
    <source>
        <dbReference type="EMBL" id="MCM8568939.1"/>
    </source>
</evidence>
<dbReference type="SUPFAM" id="SSF56112">
    <property type="entry name" value="Protein kinase-like (PK-like)"/>
    <property type="match status" value="1"/>
</dbReference>
<name>A0ABT0YZQ1_9FLAO</name>